<organism evidence="1 2">
    <name type="scientific">Leucogyrophana mollusca</name>
    <dbReference type="NCBI Taxonomy" id="85980"/>
    <lineage>
        <taxon>Eukaryota</taxon>
        <taxon>Fungi</taxon>
        <taxon>Dikarya</taxon>
        <taxon>Basidiomycota</taxon>
        <taxon>Agaricomycotina</taxon>
        <taxon>Agaricomycetes</taxon>
        <taxon>Agaricomycetidae</taxon>
        <taxon>Boletales</taxon>
        <taxon>Boletales incertae sedis</taxon>
        <taxon>Leucogyrophana</taxon>
    </lineage>
</organism>
<protein>
    <submittedName>
        <fullName evidence="1">Uncharacterized protein</fullName>
    </submittedName>
</protein>
<gene>
    <name evidence="1" type="ORF">BV22DRAFT_802710</name>
</gene>
<evidence type="ECO:0000313" key="1">
    <source>
        <dbReference type="EMBL" id="KAH7920456.1"/>
    </source>
</evidence>
<dbReference type="Proteomes" id="UP000790709">
    <property type="component" value="Unassembled WGS sequence"/>
</dbReference>
<accession>A0ACB8B433</accession>
<reference evidence="1" key="1">
    <citation type="journal article" date="2021" name="New Phytol.">
        <title>Evolutionary innovations through gain and loss of genes in the ectomycorrhizal Boletales.</title>
        <authorList>
            <person name="Wu G."/>
            <person name="Miyauchi S."/>
            <person name="Morin E."/>
            <person name="Kuo A."/>
            <person name="Drula E."/>
            <person name="Varga T."/>
            <person name="Kohler A."/>
            <person name="Feng B."/>
            <person name="Cao Y."/>
            <person name="Lipzen A."/>
            <person name="Daum C."/>
            <person name="Hundley H."/>
            <person name="Pangilinan J."/>
            <person name="Johnson J."/>
            <person name="Barry K."/>
            <person name="LaButti K."/>
            <person name="Ng V."/>
            <person name="Ahrendt S."/>
            <person name="Min B."/>
            <person name="Choi I.G."/>
            <person name="Park H."/>
            <person name="Plett J.M."/>
            <person name="Magnuson J."/>
            <person name="Spatafora J.W."/>
            <person name="Nagy L.G."/>
            <person name="Henrissat B."/>
            <person name="Grigoriev I.V."/>
            <person name="Yang Z.L."/>
            <person name="Xu J."/>
            <person name="Martin F.M."/>
        </authorList>
    </citation>
    <scope>NUCLEOTIDE SEQUENCE</scope>
    <source>
        <strain evidence="1">KUC20120723A-06</strain>
    </source>
</reference>
<proteinExistence type="predicted"/>
<comment type="caution">
    <text evidence="1">The sequence shown here is derived from an EMBL/GenBank/DDBJ whole genome shotgun (WGS) entry which is preliminary data.</text>
</comment>
<dbReference type="EMBL" id="MU266579">
    <property type="protein sequence ID" value="KAH7920456.1"/>
    <property type="molecule type" value="Genomic_DNA"/>
</dbReference>
<keyword evidence="2" id="KW-1185">Reference proteome</keyword>
<name>A0ACB8B433_9AGAM</name>
<evidence type="ECO:0000313" key="2">
    <source>
        <dbReference type="Proteomes" id="UP000790709"/>
    </source>
</evidence>
<sequence>MSITCCDNTSTYPVSTTQPNGALLRPSIESEIIAAISGMAAVIGTPSTPQMQTSTASVANLVGHTSSISSSYFSSPPIPPTPPSSYDLSSSATLFSTSTLSRSPPQSTPPSATSTPLTASPPSTASPPYISPTSPTLSSTPHSDVGIIAGAAAGGLAILASVILILCFRRRKCKRSTGKDLDAPPRTFTLSQSEVASDRAEDHSPLPVMSEMASDPGPQELPTYAPPQQTYGHLMTDEKVDSTNDLQAGNVERMLSHEDSGVAGDEDGPGSPGGSSRGSVSTASAPPSYASEEWLLMNQ</sequence>